<dbReference type="GO" id="GO:0016020">
    <property type="term" value="C:membrane"/>
    <property type="evidence" value="ECO:0007669"/>
    <property type="project" value="UniProtKB-SubCell"/>
</dbReference>
<organism evidence="8 9">
    <name type="scientific">Clostridium polyendosporum</name>
    <dbReference type="NCBI Taxonomy" id="69208"/>
    <lineage>
        <taxon>Bacteria</taxon>
        <taxon>Bacillati</taxon>
        <taxon>Bacillota</taxon>
        <taxon>Clostridia</taxon>
        <taxon>Eubacteriales</taxon>
        <taxon>Clostridiaceae</taxon>
        <taxon>Clostridium</taxon>
    </lineage>
</organism>
<evidence type="ECO:0000256" key="4">
    <source>
        <dbReference type="ARBA" id="ARBA00023125"/>
    </source>
</evidence>
<dbReference type="SUPFAM" id="SSF52540">
    <property type="entry name" value="P-loop containing nucleoside triphosphate hydrolases"/>
    <property type="match status" value="1"/>
</dbReference>
<dbReference type="PANTHER" id="PTHR22683">
    <property type="entry name" value="SPORULATION PROTEIN RELATED"/>
    <property type="match status" value="1"/>
</dbReference>
<evidence type="ECO:0000259" key="7">
    <source>
        <dbReference type="PROSITE" id="PS50901"/>
    </source>
</evidence>
<gene>
    <name evidence="8" type="primary">ftsK</name>
    <name evidence="8" type="ORF">CPJCM30710_04550</name>
</gene>
<evidence type="ECO:0000313" key="9">
    <source>
        <dbReference type="Proteomes" id="UP000679179"/>
    </source>
</evidence>
<keyword evidence="6" id="KW-0812">Transmembrane</keyword>
<dbReference type="Pfam" id="PF01580">
    <property type="entry name" value="FtsK_SpoIIIE"/>
    <property type="match status" value="1"/>
</dbReference>
<dbReference type="PROSITE" id="PS50901">
    <property type="entry name" value="FTSK"/>
    <property type="match status" value="1"/>
</dbReference>
<accession>A0A919RWW6</accession>
<keyword evidence="6" id="KW-1133">Transmembrane helix</keyword>
<feature type="transmembrane region" description="Helical" evidence="6">
    <location>
        <begin position="117"/>
        <end position="137"/>
    </location>
</feature>
<dbReference type="Gene3D" id="3.30.980.40">
    <property type="match status" value="1"/>
</dbReference>
<feature type="transmembrane region" description="Helical" evidence="6">
    <location>
        <begin position="21"/>
        <end position="43"/>
    </location>
</feature>
<evidence type="ECO:0000256" key="2">
    <source>
        <dbReference type="ARBA" id="ARBA00022741"/>
    </source>
</evidence>
<dbReference type="AlphaFoldDB" id="A0A919RWW6"/>
<dbReference type="InterPro" id="IPR002543">
    <property type="entry name" value="FtsK_dom"/>
</dbReference>
<evidence type="ECO:0000313" key="8">
    <source>
        <dbReference type="EMBL" id="GIM27789.1"/>
    </source>
</evidence>
<dbReference type="InterPro" id="IPR018541">
    <property type="entry name" value="Ftsk_gamma"/>
</dbReference>
<dbReference type="GO" id="GO:0005524">
    <property type="term" value="F:ATP binding"/>
    <property type="evidence" value="ECO:0007669"/>
    <property type="project" value="UniProtKB-UniRule"/>
</dbReference>
<evidence type="ECO:0000256" key="6">
    <source>
        <dbReference type="SAM" id="Phobius"/>
    </source>
</evidence>
<feature type="domain" description="FtsK" evidence="7">
    <location>
        <begin position="430"/>
        <end position="621"/>
    </location>
</feature>
<dbReference type="Proteomes" id="UP000679179">
    <property type="component" value="Unassembled WGS sequence"/>
</dbReference>
<feature type="transmembrane region" description="Helical" evidence="6">
    <location>
        <begin position="86"/>
        <end position="105"/>
    </location>
</feature>
<dbReference type="Pfam" id="PF17854">
    <property type="entry name" value="FtsK_alpha"/>
    <property type="match status" value="1"/>
</dbReference>
<feature type="transmembrane region" description="Helical" evidence="6">
    <location>
        <begin position="144"/>
        <end position="166"/>
    </location>
</feature>
<dbReference type="InterPro" id="IPR027417">
    <property type="entry name" value="P-loop_NTPase"/>
</dbReference>
<feature type="binding site" evidence="5">
    <location>
        <begin position="447"/>
        <end position="454"/>
    </location>
    <ligand>
        <name>ATP</name>
        <dbReference type="ChEBI" id="CHEBI:30616"/>
    </ligand>
</feature>
<sequence length="766" mass="85260">MAKKRLKTKKTIKDKNSDITGILLIALSLIMMISLYTSSAGYLSYFSKFFFVSLIGMGAFILPIYLIYIAILYIKTKGEVTLSKTFWGVTVLIINTLLLIQTITFREFYDETSLMNSLRAIVFAKSSVHSGIIGFLINFPIYKLVGSVGCYIIFISFYFICSIILFDFTLEDIGFNIIKTIPKNRSTKDKNQDTLVKDEFIKIEDKRIPDKEEFINGINNKIKILDFMKSSSIHEEVGGEEAVSRNTIVENKNIEVHNRENEKQKTSLDNEMKEVVNKELSEKLMDPSNNVEYQYPSTGVLNINTNLKMKKEDKKDLISNAAKLEETLNSFGVEAKVIQVTKGPSVTRFELQPSAGVKVSKIVNLSDDIALSLAASGVRIEAPIPGKSAVGIEVPNKELTAVFLREVLESDEFINTSNKLAFALGKDIGGKCVIADLSKMPHLLIAGATGSGKSVCINTLIISILYKYSPNEVKLLMIDPKVVELNVYNGIPQLLIPVVTDPKKAAAALNWAVNEMTRRYKLFADNGVRNVESYNLLFSKGIVSEKLPWIVIIVDELADLMMVCPNDVEDYIARLAQMARAAGMHLVIATQRPSVDVITGVIKANIPSRISFAVSSQVDSRTILDSSGAEKLLGKGDMLFYPVGESKPLRIQGAFISEGEVEKVVSFIKGTSSEISYESDIIEHINSESTQATISDDRDELLDEAIRIVVETGQASTSFLQRKLRIGFNRAARIMEQLEENNIISEKDGSKPRQVLITREELDDMY</sequence>
<dbReference type="Gene3D" id="3.40.50.300">
    <property type="entry name" value="P-loop containing nucleotide triphosphate hydrolases"/>
    <property type="match status" value="1"/>
</dbReference>
<dbReference type="Gene3D" id="1.10.10.10">
    <property type="entry name" value="Winged helix-like DNA-binding domain superfamily/Winged helix DNA-binding domain"/>
    <property type="match status" value="1"/>
</dbReference>
<keyword evidence="3 5" id="KW-0067">ATP-binding</keyword>
<dbReference type="Pfam" id="PF09397">
    <property type="entry name" value="FtsK_gamma"/>
    <property type="match status" value="1"/>
</dbReference>
<dbReference type="PANTHER" id="PTHR22683:SF41">
    <property type="entry name" value="DNA TRANSLOCASE FTSK"/>
    <property type="match status" value="1"/>
</dbReference>
<dbReference type="InterPro" id="IPR050206">
    <property type="entry name" value="FtsK/SpoIIIE/SftA"/>
</dbReference>
<dbReference type="SMART" id="SM00843">
    <property type="entry name" value="Ftsk_gamma"/>
    <property type="match status" value="1"/>
</dbReference>
<reference evidence="8" key="1">
    <citation type="submission" date="2021-03" db="EMBL/GenBank/DDBJ databases">
        <title>Taxonomic study of Clostridium polyendosporum from meadow-gley soil under rice.</title>
        <authorList>
            <person name="Kobayashi H."/>
            <person name="Tanizawa Y."/>
            <person name="Yagura M."/>
        </authorList>
    </citation>
    <scope>NUCLEOTIDE SEQUENCE</scope>
    <source>
        <strain evidence="8">JCM 30710</strain>
    </source>
</reference>
<keyword evidence="4" id="KW-0238">DNA-binding</keyword>
<evidence type="ECO:0000256" key="1">
    <source>
        <dbReference type="ARBA" id="ARBA00006474"/>
    </source>
</evidence>
<comment type="caution">
    <text evidence="8">The sequence shown here is derived from an EMBL/GenBank/DDBJ whole genome shotgun (WGS) entry which is preliminary data.</text>
</comment>
<dbReference type="SUPFAM" id="SSF46785">
    <property type="entry name" value="Winged helix' DNA-binding domain"/>
    <property type="match status" value="1"/>
</dbReference>
<dbReference type="CDD" id="cd01127">
    <property type="entry name" value="TrwB_TraG_TraD_VirD4"/>
    <property type="match status" value="1"/>
</dbReference>
<evidence type="ECO:0000256" key="5">
    <source>
        <dbReference type="PROSITE-ProRule" id="PRU00289"/>
    </source>
</evidence>
<evidence type="ECO:0000256" key="3">
    <source>
        <dbReference type="ARBA" id="ARBA00022840"/>
    </source>
</evidence>
<keyword evidence="2 5" id="KW-0547">Nucleotide-binding</keyword>
<dbReference type="InterPro" id="IPR036388">
    <property type="entry name" value="WH-like_DNA-bd_sf"/>
</dbReference>
<comment type="similarity">
    <text evidence="1">Belongs to the FtsK/SpoIIIE/SftA family.</text>
</comment>
<name>A0A919RWW6_9CLOT</name>
<dbReference type="EMBL" id="BOPZ01000003">
    <property type="protein sequence ID" value="GIM27789.1"/>
    <property type="molecule type" value="Genomic_DNA"/>
</dbReference>
<feature type="transmembrane region" description="Helical" evidence="6">
    <location>
        <begin position="49"/>
        <end position="74"/>
    </location>
</feature>
<dbReference type="InterPro" id="IPR041027">
    <property type="entry name" value="FtsK_alpha"/>
</dbReference>
<dbReference type="RefSeq" id="WP_212902545.1">
    <property type="nucleotide sequence ID" value="NZ_BOPZ01000003.1"/>
</dbReference>
<proteinExistence type="inferred from homology"/>
<keyword evidence="9" id="KW-1185">Reference proteome</keyword>
<dbReference type="GO" id="GO:0003677">
    <property type="term" value="F:DNA binding"/>
    <property type="evidence" value="ECO:0007669"/>
    <property type="project" value="UniProtKB-KW"/>
</dbReference>
<keyword evidence="6" id="KW-0472">Membrane</keyword>
<protein>
    <submittedName>
        <fullName evidence="8">DNA translocase FtsK</fullName>
    </submittedName>
</protein>
<dbReference type="InterPro" id="IPR036390">
    <property type="entry name" value="WH_DNA-bd_sf"/>
</dbReference>